<organism evidence="2 3">
    <name type="scientific">Aggregatibacter actinomycetemcomitans</name>
    <name type="common">Actinobacillus actinomycetemcomitans</name>
    <name type="synonym">Haemophilus actinomycetemcomitans</name>
    <dbReference type="NCBI Taxonomy" id="714"/>
    <lineage>
        <taxon>Bacteria</taxon>
        <taxon>Pseudomonadati</taxon>
        <taxon>Pseudomonadota</taxon>
        <taxon>Gammaproteobacteria</taxon>
        <taxon>Pasteurellales</taxon>
        <taxon>Pasteurellaceae</taxon>
        <taxon>Aggregatibacter</taxon>
    </lineage>
</organism>
<accession>A0A2G1DPA1</accession>
<evidence type="ECO:0000313" key="3">
    <source>
        <dbReference type="Proteomes" id="UP000226080"/>
    </source>
</evidence>
<name>A0A2G1DPA1_AGGAC</name>
<comment type="caution">
    <text evidence="2">The sequence shown here is derived from an EMBL/GenBank/DDBJ whole genome shotgun (WGS) entry which is preliminary data.</text>
</comment>
<reference evidence="2 3" key="1">
    <citation type="submission" date="2017-10" db="EMBL/GenBank/DDBJ databases">
        <title>Draft genome sequences of Aggregatibacter actinomycetemcomitans strains 310a and 310b.</title>
        <authorList>
            <person name="May A.C."/>
            <person name="Ohta H."/>
            <person name="Maeda H."/>
            <person name="Kokeguchi S."/>
            <person name="Cugini C."/>
        </authorList>
    </citation>
    <scope>NUCLEOTIDE SEQUENCE [LARGE SCALE GENOMIC DNA]</scope>
    <source>
        <strain evidence="2 3">310b</strain>
    </source>
</reference>
<evidence type="ECO:0000259" key="1">
    <source>
        <dbReference type="Pfam" id="PF13333"/>
    </source>
</evidence>
<gene>
    <name evidence="2" type="ORF">CQR80_07410</name>
</gene>
<proteinExistence type="predicted"/>
<evidence type="ECO:0000313" key="2">
    <source>
        <dbReference type="EMBL" id="PHO20338.1"/>
    </source>
</evidence>
<dbReference type="Proteomes" id="UP000226080">
    <property type="component" value="Unassembled WGS sequence"/>
</dbReference>
<dbReference type="InterPro" id="IPR001584">
    <property type="entry name" value="Integrase_cat-core"/>
</dbReference>
<dbReference type="EMBL" id="PCGW01000013">
    <property type="protein sequence ID" value="PHO20338.1"/>
    <property type="molecule type" value="Genomic_DNA"/>
</dbReference>
<keyword evidence="3" id="KW-1185">Reference proteome</keyword>
<sequence length="48" mass="5431">MENYATKTAALLDIAEYIGNFYNPKRLHSALVNLSPMIFETKQPCLTV</sequence>
<feature type="domain" description="Integrase catalytic" evidence="1">
    <location>
        <begin position="3"/>
        <end position="42"/>
    </location>
</feature>
<protein>
    <recommendedName>
        <fullName evidence="1">Integrase catalytic domain-containing protein</fullName>
    </recommendedName>
</protein>
<dbReference type="Pfam" id="PF13333">
    <property type="entry name" value="rve_2"/>
    <property type="match status" value="1"/>
</dbReference>